<protein>
    <submittedName>
        <fullName evidence="2">CpmK protein</fullName>
    </submittedName>
</protein>
<feature type="signal peptide" evidence="1">
    <location>
        <begin position="1"/>
        <end position="18"/>
    </location>
</feature>
<dbReference type="InterPro" id="IPR036390">
    <property type="entry name" value="WH_DNA-bd_sf"/>
</dbReference>
<evidence type="ECO:0000313" key="2">
    <source>
        <dbReference type="EMBL" id="ASR82163.1"/>
    </source>
</evidence>
<keyword evidence="1" id="KW-0732">Signal</keyword>
<geneLocation type="plasmid" evidence="2">
    <name>p505108-T6SS</name>
</geneLocation>
<evidence type="ECO:0000256" key="1">
    <source>
        <dbReference type="SAM" id="SignalP"/>
    </source>
</evidence>
<dbReference type="SUPFAM" id="SSF46785">
    <property type="entry name" value="Winged helix' DNA-binding domain"/>
    <property type="match status" value="1"/>
</dbReference>
<name>A0A222ZDV2_CROSK</name>
<accession>A0A222ZDV2</accession>
<proteinExistence type="predicted"/>
<dbReference type="AlphaFoldDB" id="A0A222ZDV2"/>
<reference evidence="2" key="1">
    <citation type="journal article" date="2018" name="Virulence">
        <title>Co-occurrence of 3 different resistance plasmids in a multi-drug resistant Cronobacter sakazakii isolate causing neonatal infections.</title>
        <authorList>
            <person name="Shi L."/>
            <person name="Liang Q."/>
            <person name="Zhan Z."/>
            <person name="Feng J."/>
            <person name="Zhao Y."/>
            <person name="Chen Y."/>
            <person name="Huang M."/>
            <person name="Tong Y."/>
            <person name="Wu W."/>
            <person name="Chen W."/>
            <person name="Li X."/>
            <person name="Yin Z."/>
            <person name="Wang J."/>
            <person name="Zhou D."/>
        </authorList>
    </citation>
    <scope>NUCLEOTIDE SEQUENCE</scope>
    <source>
        <strain evidence="2">505108</strain>
        <plasmid evidence="2">p505108-T6SS</plasmid>
    </source>
</reference>
<sequence>MKRRAALAMLLISTNSMAQQAAPYRALLQQALNARSLCLGETAWPVTSRAGADAWLHARMAALVDAGLVLSRREGSQKTWALTPKGRAEFHRHHDFCYGKMRVKTLEVKPQRDGIHATFTYDIPALPQWAKTPALRMADSELDNLISGIDKVHYQAIFIRGDNGKLRLVRGPEPLDLLY</sequence>
<keyword evidence="2" id="KW-0614">Plasmid</keyword>
<dbReference type="RefSeq" id="WP_011998929.1">
    <property type="nucleotide sequence ID" value="NZ_CABMLV010000002.1"/>
</dbReference>
<reference evidence="2" key="2">
    <citation type="submission" date="2019-05" db="EMBL/GenBank/DDBJ databases">
        <authorList>
            <person name="Shi L."/>
            <person name="Feng J."/>
            <person name="Zhang D."/>
            <person name="Zhou D."/>
        </authorList>
    </citation>
    <scope>NUCLEOTIDE SEQUENCE</scope>
    <source>
        <strain evidence="2">505108</strain>
        <plasmid evidence="2">p505108-T6SS</plasmid>
    </source>
</reference>
<organism evidence="2">
    <name type="scientific">Cronobacter sakazakii</name>
    <name type="common">Enterobacter sakazakii</name>
    <dbReference type="NCBI Taxonomy" id="28141"/>
    <lineage>
        <taxon>Bacteria</taxon>
        <taxon>Pseudomonadati</taxon>
        <taxon>Pseudomonadota</taxon>
        <taxon>Gammaproteobacteria</taxon>
        <taxon>Enterobacterales</taxon>
        <taxon>Enterobacteriaceae</taxon>
        <taxon>Cronobacter</taxon>
    </lineage>
</organism>
<feature type="chain" id="PRO_5011248051" evidence="1">
    <location>
        <begin position="19"/>
        <end position="179"/>
    </location>
</feature>
<dbReference type="EMBL" id="KY978630">
    <property type="protein sequence ID" value="ASR82163.1"/>
    <property type="molecule type" value="Genomic_DNA"/>
</dbReference>